<dbReference type="InterPro" id="IPR045079">
    <property type="entry name" value="Oxoprolinase-like"/>
</dbReference>
<dbReference type="Pfam" id="PF05378">
    <property type="entry name" value="Hydant_A_N"/>
    <property type="match status" value="1"/>
</dbReference>
<dbReference type="InterPro" id="IPR043129">
    <property type="entry name" value="ATPase_NBD"/>
</dbReference>
<accession>A0A0F9W1B4</accession>
<gene>
    <name evidence="4" type="ORF">LCGC14_0015870</name>
</gene>
<name>A0A0F9W1B4_9ZZZZ</name>
<dbReference type="GO" id="GO:0017168">
    <property type="term" value="F:5-oxoprolinase (ATP-hydrolyzing) activity"/>
    <property type="evidence" value="ECO:0007669"/>
    <property type="project" value="TreeGrafter"/>
</dbReference>
<evidence type="ECO:0000259" key="3">
    <source>
        <dbReference type="Pfam" id="PF07796"/>
    </source>
</evidence>
<dbReference type="InterPro" id="IPR002821">
    <property type="entry name" value="Hydantoinase_A"/>
</dbReference>
<dbReference type="InterPro" id="IPR012437">
    <property type="entry name" value="DUF1638"/>
</dbReference>
<feature type="domain" description="Hydantoinase/oxoprolinase N-terminal" evidence="2">
    <location>
        <begin position="289"/>
        <end position="446"/>
    </location>
</feature>
<dbReference type="SUPFAM" id="SSF53067">
    <property type="entry name" value="Actin-like ATPase domain"/>
    <property type="match status" value="1"/>
</dbReference>
<evidence type="ECO:0000313" key="4">
    <source>
        <dbReference type="EMBL" id="KKO11111.1"/>
    </source>
</evidence>
<dbReference type="PANTHER" id="PTHR11365">
    <property type="entry name" value="5-OXOPROLINASE RELATED"/>
    <property type="match status" value="1"/>
</dbReference>
<proteinExistence type="predicted"/>
<evidence type="ECO:0008006" key="5">
    <source>
        <dbReference type="Google" id="ProtNLM"/>
    </source>
</evidence>
<dbReference type="Pfam" id="PF07796">
    <property type="entry name" value="DUF1638"/>
    <property type="match status" value="1"/>
</dbReference>
<dbReference type="GO" id="GO:0005829">
    <property type="term" value="C:cytosol"/>
    <property type="evidence" value="ECO:0007669"/>
    <property type="project" value="TreeGrafter"/>
</dbReference>
<sequence>MTAPTIHRLHVIACGVLTLDLKHVAGSLGVDVSMEALPGGLHATPKELRRRLQETIDEASAQQKGDMIAIAYGICGLGTVGLHARNVPLAVPRVNDCIALFLGSDAAYREQFRKYPGTYYISAGWVEENSAPLGQSADDDESQPQRDEEFERLVAEYGRDNADAIRYFLNSWQRNYQRAAFIDTGAPGRRERYAGIAQRMAEGYGWQYEELRGTGELLAKLLKQRHTDADILIVPPHHVTDYDPAGKTLTARPVWQGDDNRPATRTIISAGPTGEADETDEGRSVQLGLGIDAGGTYTDVVLYDFQAAAVIDKAKALTTKWDYTIGINEALDALDSPALGEVDLVAVSTTLATNAVVEGLGQTVGLLIMPPYGLYDEGDIPHRPLAVIDGQLEITGEQRGPIDADQVRRVGREMIERHAIGAFAVTGFASHDNPEHEQQVKAILRGEFGLAVTCGHEVSETLNYRVRAVTAALNARIIPCLESLLEHVQESISRRGIAAPCMVVSSSGSLMSVSMARERPIETILSGPAASVAGASILCKRSDALVVDMGGTTTDTAVIRNGHVRTCKEGASVGGWRTHVQALDLRTLGLGGDSLIAWERQRLQIGPRRVAPVAWLLGRHDGLESLNWIERHLDDFDDSTGGMSLISLNGCHDGIDLSDDERRIVELIGERPHSLHELADRTGAVAWQFLPLSQLEAHHVIGRAGLTPTDLLHATGKVTLWNADAAQHMCGLVSQLFDTDPDELAERVLDQVVRRLAVELLKRQLAEQTDPDELDASPNAMALVENLLDGGNDDYRVRIQLKHPVIGIGAPVHFFLPQAAAMLEAECVIPPDADVANAIGAITSLVHVHRRVEIAPNEHGTYSVHGLAGNATFAELDRATEYAADELARLVRDLAHQAGTSQMQVEITVDDHVAEMAEEGRLFVARKIDARLVGRPDIARLVDAVGSE</sequence>
<dbReference type="PANTHER" id="PTHR11365:SF2">
    <property type="entry name" value="5-OXOPROLINASE"/>
    <property type="match status" value="1"/>
</dbReference>
<feature type="domain" description="DUF1638" evidence="3">
    <location>
        <begin position="37"/>
        <end position="222"/>
    </location>
</feature>
<dbReference type="AlphaFoldDB" id="A0A0F9W1B4"/>
<comment type="caution">
    <text evidence="4">The sequence shown here is derived from an EMBL/GenBank/DDBJ whole genome shotgun (WGS) entry which is preliminary data.</text>
</comment>
<dbReference type="Pfam" id="PF01968">
    <property type="entry name" value="Hydantoinase_A"/>
    <property type="match status" value="1"/>
</dbReference>
<organism evidence="4">
    <name type="scientific">marine sediment metagenome</name>
    <dbReference type="NCBI Taxonomy" id="412755"/>
    <lineage>
        <taxon>unclassified sequences</taxon>
        <taxon>metagenomes</taxon>
        <taxon>ecological metagenomes</taxon>
    </lineage>
</organism>
<dbReference type="GO" id="GO:0006749">
    <property type="term" value="P:glutathione metabolic process"/>
    <property type="evidence" value="ECO:0007669"/>
    <property type="project" value="TreeGrafter"/>
</dbReference>
<dbReference type="EMBL" id="LAZR01000003">
    <property type="protein sequence ID" value="KKO11111.1"/>
    <property type="molecule type" value="Genomic_DNA"/>
</dbReference>
<reference evidence="4" key="1">
    <citation type="journal article" date="2015" name="Nature">
        <title>Complex archaea that bridge the gap between prokaryotes and eukaryotes.</title>
        <authorList>
            <person name="Spang A."/>
            <person name="Saw J.H."/>
            <person name="Jorgensen S.L."/>
            <person name="Zaremba-Niedzwiedzka K."/>
            <person name="Martijn J."/>
            <person name="Lind A.E."/>
            <person name="van Eijk R."/>
            <person name="Schleper C."/>
            <person name="Guy L."/>
            <person name="Ettema T.J."/>
        </authorList>
    </citation>
    <scope>NUCLEOTIDE SEQUENCE</scope>
</reference>
<protein>
    <recommendedName>
        <fullName evidence="5">Hydantoinase/oxoprolinase N-terminal domain-containing protein</fullName>
    </recommendedName>
</protein>
<dbReference type="InterPro" id="IPR008040">
    <property type="entry name" value="Hydant_A_N"/>
</dbReference>
<evidence type="ECO:0000259" key="2">
    <source>
        <dbReference type="Pfam" id="PF05378"/>
    </source>
</evidence>
<evidence type="ECO:0000259" key="1">
    <source>
        <dbReference type="Pfam" id="PF01968"/>
    </source>
</evidence>
<feature type="domain" description="Hydantoinase A/oxoprolinase" evidence="1">
    <location>
        <begin position="467"/>
        <end position="609"/>
    </location>
</feature>